<keyword evidence="5" id="KW-1185">Reference proteome</keyword>
<dbReference type="SUPFAM" id="SSF51395">
    <property type="entry name" value="FMN-linked oxidoreductases"/>
    <property type="match status" value="1"/>
</dbReference>
<proteinExistence type="predicted"/>
<keyword evidence="4" id="KW-0808">Transferase</keyword>
<keyword evidence="1" id="KW-0285">Flavoprotein</keyword>
<dbReference type="InterPro" id="IPR013785">
    <property type="entry name" value="Aldolase_TIM"/>
</dbReference>
<dbReference type="PRINTS" id="PR00411">
    <property type="entry name" value="PNDRDTASEI"/>
</dbReference>
<dbReference type="EMBL" id="FUFT01000005">
    <property type="protein sequence ID" value="SJL83813.1"/>
    <property type="molecule type" value="Genomic_DNA"/>
</dbReference>
<dbReference type="Pfam" id="PF12831">
    <property type="entry name" value="FAD_oxidored"/>
    <property type="match status" value="1"/>
</dbReference>
<dbReference type="InterPro" id="IPR001155">
    <property type="entry name" value="OxRdtase_FMN_N"/>
</dbReference>
<dbReference type="EC" id="1.-.-.-" evidence="4"/>
<dbReference type="Pfam" id="PF00724">
    <property type="entry name" value="Oxidored_FMN"/>
    <property type="match status" value="1"/>
</dbReference>
<gene>
    <name evidence="4" type="primary">stcD</name>
    <name evidence="4" type="ORF">VPAL9027_01792</name>
</gene>
<dbReference type="InterPro" id="IPR036188">
    <property type="entry name" value="FAD/NAD-bd_sf"/>
</dbReference>
<dbReference type="AlphaFoldDB" id="A0A1R4B4I1"/>
<organism evidence="4 5">
    <name type="scientific">Vibrio palustris</name>
    <dbReference type="NCBI Taxonomy" id="1918946"/>
    <lineage>
        <taxon>Bacteria</taxon>
        <taxon>Pseudomonadati</taxon>
        <taxon>Pseudomonadota</taxon>
        <taxon>Gammaproteobacteria</taxon>
        <taxon>Vibrionales</taxon>
        <taxon>Vibrionaceae</taxon>
        <taxon>Vibrio</taxon>
    </lineage>
</organism>
<evidence type="ECO:0000313" key="5">
    <source>
        <dbReference type="Proteomes" id="UP000189475"/>
    </source>
</evidence>
<dbReference type="InterPro" id="IPR051799">
    <property type="entry name" value="NADH_flavin_oxidoreductase"/>
</dbReference>
<evidence type="ECO:0000313" key="4">
    <source>
        <dbReference type="EMBL" id="SJL83813.1"/>
    </source>
</evidence>
<evidence type="ECO:0000259" key="3">
    <source>
        <dbReference type="Pfam" id="PF00724"/>
    </source>
</evidence>
<dbReference type="GO" id="GO:0010181">
    <property type="term" value="F:FMN binding"/>
    <property type="evidence" value="ECO:0007669"/>
    <property type="project" value="InterPro"/>
</dbReference>
<dbReference type="GO" id="GO:0008168">
    <property type="term" value="F:methyltransferase activity"/>
    <property type="evidence" value="ECO:0007669"/>
    <property type="project" value="UniProtKB-KW"/>
</dbReference>
<dbReference type="FunFam" id="3.20.20.70:FF:000102">
    <property type="entry name" value="Putative N-methylproline demethylase"/>
    <property type="match status" value="1"/>
</dbReference>
<dbReference type="PANTHER" id="PTHR43656">
    <property type="entry name" value="BINDING OXIDOREDUCTASE, PUTATIVE (AFU_ORTHOLOGUE AFUA_2G08260)-RELATED"/>
    <property type="match status" value="1"/>
</dbReference>
<dbReference type="STRING" id="1918946.VPAL9027_01792"/>
<dbReference type="SUPFAM" id="SSF51905">
    <property type="entry name" value="FAD/NAD(P)-binding domain"/>
    <property type="match status" value="1"/>
</dbReference>
<protein>
    <submittedName>
        <fullName evidence="4">Putative N-methylproline demethylase</fullName>
        <ecNumber evidence="4">1.-.-.-</ecNumber>
    </submittedName>
</protein>
<dbReference type="PANTHER" id="PTHR43656:SF2">
    <property type="entry name" value="BINDING OXIDOREDUCTASE, PUTATIVE (AFU_ORTHOLOGUE AFUA_2G08260)-RELATED"/>
    <property type="match status" value="1"/>
</dbReference>
<dbReference type="GO" id="GO:0016491">
    <property type="term" value="F:oxidoreductase activity"/>
    <property type="evidence" value="ECO:0007669"/>
    <property type="project" value="UniProtKB-KW"/>
</dbReference>
<dbReference type="PRINTS" id="PR00368">
    <property type="entry name" value="FADPNR"/>
</dbReference>
<dbReference type="Proteomes" id="UP000189475">
    <property type="component" value="Unassembled WGS sequence"/>
</dbReference>
<evidence type="ECO:0000256" key="2">
    <source>
        <dbReference type="ARBA" id="ARBA00023002"/>
    </source>
</evidence>
<dbReference type="GO" id="GO:0032259">
    <property type="term" value="P:methylation"/>
    <property type="evidence" value="ECO:0007669"/>
    <property type="project" value="UniProtKB-KW"/>
</dbReference>
<dbReference type="OrthoDB" id="8523426at2"/>
<keyword evidence="4" id="KW-0489">Methyltransferase</keyword>
<keyword evidence="2 4" id="KW-0560">Oxidoreductase</keyword>
<accession>A0A1R4B4I1</accession>
<dbReference type="CDD" id="cd04734">
    <property type="entry name" value="OYE_like_3_FMN"/>
    <property type="match status" value="1"/>
</dbReference>
<reference evidence="4 5" key="1">
    <citation type="submission" date="2017-02" db="EMBL/GenBank/DDBJ databases">
        <authorList>
            <person name="Peterson S.W."/>
        </authorList>
    </citation>
    <scope>NUCLEOTIDE SEQUENCE [LARGE SCALE GENOMIC DNA]</scope>
    <source>
        <strain evidence="4 5">CECT 9027</strain>
    </source>
</reference>
<name>A0A1R4B4I1_9VIBR</name>
<dbReference type="RefSeq" id="WP_077314229.1">
    <property type="nucleotide sequence ID" value="NZ_AP024888.1"/>
</dbReference>
<dbReference type="Gene3D" id="3.50.50.60">
    <property type="entry name" value="FAD/NAD(P)-binding domain"/>
    <property type="match status" value="1"/>
</dbReference>
<dbReference type="Gene3D" id="3.20.20.70">
    <property type="entry name" value="Aldolase class I"/>
    <property type="match status" value="1"/>
</dbReference>
<evidence type="ECO:0000256" key="1">
    <source>
        <dbReference type="ARBA" id="ARBA00022630"/>
    </source>
</evidence>
<dbReference type="Gene3D" id="3.40.50.720">
    <property type="entry name" value="NAD(P)-binding Rossmann-like Domain"/>
    <property type="match status" value="1"/>
</dbReference>
<feature type="domain" description="NADH:flavin oxidoreductase/NADH oxidase N-terminal" evidence="3">
    <location>
        <begin position="7"/>
        <end position="342"/>
    </location>
</feature>
<sequence length="687" mass="75910">MSQFDVLFQPLKINNTTIRNRIVSTAHAEVYATDGGMTTDRYVKYYEEKAKGGCGLCICGGSSVVSIDSPQSWWSSVNLSTDRIIPHFQNLADAVHKHGGKIMIQISHMGRRSRWDGENWPNLMSPSGVREPVHRATCKTIEEEEIWRVIGDFAKAAVRAKEGGLDGVELSAVHQHIIDQFWSPRVNKRTDQWGGSFENRMRFGMEVVKAVREAVGPDFVVGMRITGDEFHPDGLTHDDMKQIAKYYNDTNMIDFFGVVGSGCDTHNTLANVIPNMSYPPEPFLHLAAGIKEVVSVPVIHAQNIKDPNQAKRILDAGYVDFVGMTRAHIADPHLITKIKLDQTDQIRQCVGANYCIDRQYMGLDVLCIQNAATSREHMGMPHIIEKTTGPVRKVVIIGGGPAGLESARVAAERGHNVTLIEKASELGGQVSIAAKAPQRDQMAGITRWLAMELTRLNVEVILDTAANADMIRELAPDVCILATGGSPFIEQNPDWGAEEGLVVSSWDILNGTVEPGENVLVFDTICEFSGMSAADYLTAKGAKVELVTDDIKPGVGIGGTTFPTYYRSLYEKEVIMSSDLALIKVYREGDNLVAVLENEYTEHKEERVVDQVVIENGTRPNEALYYELKAESVNKGQIDVETLFDSKPQPVLSEAHDGMILWRIGDCVSQRNTHAAIYDALRLCKDL</sequence>